<dbReference type="OrthoDB" id="655861at2759"/>
<gene>
    <name evidence="2" type="ORF">HHK36_032290</name>
</gene>
<keyword evidence="3" id="KW-1185">Reference proteome</keyword>
<feature type="domain" description="DUF6598" evidence="1">
    <location>
        <begin position="55"/>
        <end position="275"/>
    </location>
</feature>
<evidence type="ECO:0000259" key="1">
    <source>
        <dbReference type="Pfam" id="PF20241"/>
    </source>
</evidence>
<organism evidence="2 3">
    <name type="scientific">Tetracentron sinense</name>
    <name type="common">Spur-leaf</name>
    <dbReference type="NCBI Taxonomy" id="13715"/>
    <lineage>
        <taxon>Eukaryota</taxon>
        <taxon>Viridiplantae</taxon>
        <taxon>Streptophyta</taxon>
        <taxon>Embryophyta</taxon>
        <taxon>Tracheophyta</taxon>
        <taxon>Spermatophyta</taxon>
        <taxon>Magnoliopsida</taxon>
        <taxon>Trochodendrales</taxon>
        <taxon>Trochodendraceae</taxon>
        <taxon>Tetracentron</taxon>
    </lineage>
</organism>
<dbReference type="PANTHER" id="PTHR33065">
    <property type="entry name" value="OS07G0486400 PROTEIN"/>
    <property type="match status" value="1"/>
</dbReference>
<dbReference type="EMBL" id="JABCRI010000595">
    <property type="protein sequence ID" value="KAF8369687.1"/>
    <property type="molecule type" value="Genomic_DNA"/>
</dbReference>
<comment type="caution">
    <text evidence="2">The sequence shown here is derived from an EMBL/GenBank/DDBJ whole genome shotgun (WGS) entry which is preliminary data.</text>
</comment>
<evidence type="ECO:0000313" key="2">
    <source>
        <dbReference type="EMBL" id="KAF8369687.1"/>
    </source>
</evidence>
<dbReference type="AlphaFoldDB" id="A0A834Y5D8"/>
<dbReference type="Proteomes" id="UP000655225">
    <property type="component" value="Unassembled WGS sequence"/>
</dbReference>
<dbReference type="PANTHER" id="PTHR33065:SF88">
    <property type="entry name" value="OS11G0104220 PROTEIN"/>
    <property type="match status" value="1"/>
</dbReference>
<proteinExistence type="predicted"/>
<name>A0A834Y5D8_TETSI</name>
<reference evidence="2 3" key="1">
    <citation type="submission" date="2020-04" db="EMBL/GenBank/DDBJ databases">
        <title>Plant Genome Project.</title>
        <authorList>
            <person name="Zhang R.-G."/>
        </authorList>
    </citation>
    <scope>NUCLEOTIDE SEQUENCE [LARGE SCALE GENOMIC DNA]</scope>
    <source>
        <strain evidence="2">YNK0</strain>
        <tissue evidence="2">Leaf</tissue>
    </source>
</reference>
<sequence>MQSFKRFGRLSSLLLKDESPNVLPFLSYSFNLDQRYDMQTFKSRPLDEKVFPLSMLEVFSARITNFSGNLYGTITATDGLGFQFLYNRKKEDCEYIQPGKPLLLNGPHRAILACDYVDIDANLIDKDSDLPLVCNGSIQWNSFVSRWSRSDKLLLGVIKGKKDTVQKTKKGKKDPCSLEVNYMVTSDAAQATVKVTLIVGDGEDSAAHVYGMITARSSNYLDESVLFQKALNEHVDVRSGQLIPLSRSIVSVPFDSFLIVQADLLGVNAKGTLRFPVYSSGTYEKHIYGKRISGQSWEIRVNVTFYDY</sequence>
<dbReference type="Pfam" id="PF20241">
    <property type="entry name" value="DUF6598"/>
    <property type="match status" value="1"/>
</dbReference>
<evidence type="ECO:0000313" key="3">
    <source>
        <dbReference type="Proteomes" id="UP000655225"/>
    </source>
</evidence>
<protein>
    <recommendedName>
        <fullName evidence="1">DUF6598 domain-containing protein</fullName>
    </recommendedName>
</protein>
<accession>A0A834Y5D8</accession>
<dbReference type="InterPro" id="IPR046533">
    <property type="entry name" value="DUF6598"/>
</dbReference>